<name>A0A919XY80_9BACL</name>
<evidence type="ECO:0000256" key="2">
    <source>
        <dbReference type="ARBA" id="ARBA00010876"/>
    </source>
</evidence>
<evidence type="ECO:0000259" key="5">
    <source>
        <dbReference type="Pfam" id="PF00849"/>
    </source>
</evidence>
<evidence type="ECO:0000256" key="1">
    <source>
        <dbReference type="ARBA" id="ARBA00000073"/>
    </source>
</evidence>
<comment type="function">
    <text evidence="4">Responsible for synthesis of pseudouridine from uracil.</text>
</comment>
<dbReference type="GO" id="GO:0140098">
    <property type="term" value="F:catalytic activity, acting on RNA"/>
    <property type="evidence" value="ECO:0007669"/>
    <property type="project" value="UniProtKB-ARBA"/>
</dbReference>
<dbReference type="InterPro" id="IPR050188">
    <property type="entry name" value="RluA_PseudoU_synthase"/>
</dbReference>
<dbReference type="PANTHER" id="PTHR21600">
    <property type="entry name" value="MITOCHONDRIAL RNA PSEUDOURIDINE SYNTHASE"/>
    <property type="match status" value="1"/>
</dbReference>
<gene>
    <name evidence="6" type="primary">rluD</name>
    <name evidence="6" type="ORF">J41TS12_47240</name>
</gene>
<evidence type="ECO:0000313" key="6">
    <source>
        <dbReference type="EMBL" id="GIO39863.1"/>
    </source>
</evidence>
<comment type="catalytic activity">
    <reaction evidence="1 4">
        <text>a uridine in RNA = a pseudouridine in RNA</text>
        <dbReference type="Rhea" id="RHEA:48348"/>
        <dbReference type="Rhea" id="RHEA-COMP:12068"/>
        <dbReference type="Rhea" id="RHEA-COMP:12069"/>
        <dbReference type="ChEBI" id="CHEBI:65314"/>
        <dbReference type="ChEBI" id="CHEBI:65315"/>
    </reaction>
</comment>
<feature type="active site" evidence="3">
    <location>
        <position position="139"/>
    </location>
</feature>
<dbReference type="Gene3D" id="3.30.2350.10">
    <property type="entry name" value="Pseudouridine synthase"/>
    <property type="match status" value="1"/>
</dbReference>
<dbReference type="InterPro" id="IPR006145">
    <property type="entry name" value="PsdUridine_synth_RsuA/RluA"/>
</dbReference>
<dbReference type="RefSeq" id="WP_249413172.1">
    <property type="nucleotide sequence ID" value="NZ_BORR01000028.1"/>
</dbReference>
<sequence>MSRLRKPGIRRGEWLELMPGKLPVHEEGGRISAALLWLEEEYGLNRKWLASLEAAGGIKLAGDRLRVHGFPPKVSQYFPVLEPVKVLYEDDYCLVVHKPQGVKVHSDGVSREPALSNLVSGLYSSRGERVAPEHVHRLDEYTSGPVLYAKNELARRQLDKAMEEKRIGRVYVALVEGAVPASLRLIDEPIGRDRHHASRRRVSPTGKQAVTRVELVETHPASSLVRLTLETGRTHQIRVHMSYMGHPLLGDALYGGSLQYLKHQALHGESLSFPHPMTGEPVVVSDPWPAAWEEILAKLRSAE</sequence>
<comment type="caution">
    <text evidence="6">The sequence shown here is derived from an EMBL/GenBank/DDBJ whole genome shotgun (WGS) entry which is preliminary data.</text>
</comment>
<dbReference type="Pfam" id="PF00849">
    <property type="entry name" value="PseudoU_synth_2"/>
    <property type="match status" value="1"/>
</dbReference>
<keyword evidence="7" id="KW-1185">Reference proteome</keyword>
<dbReference type="EMBL" id="BORR01000028">
    <property type="protein sequence ID" value="GIO39863.1"/>
    <property type="molecule type" value="Genomic_DNA"/>
</dbReference>
<evidence type="ECO:0000313" key="7">
    <source>
        <dbReference type="Proteomes" id="UP000681162"/>
    </source>
</evidence>
<dbReference type="InterPro" id="IPR006225">
    <property type="entry name" value="PsdUridine_synth_RluC/D"/>
</dbReference>
<dbReference type="AlphaFoldDB" id="A0A919XY80"/>
<dbReference type="Proteomes" id="UP000681162">
    <property type="component" value="Unassembled WGS sequence"/>
</dbReference>
<evidence type="ECO:0000256" key="4">
    <source>
        <dbReference type="RuleBase" id="RU362028"/>
    </source>
</evidence>
<comment type="similarity">
    <text evidence="2 4">Belongs to the pseudouridine synthase RluA family.</text>
</comment>
<protein>
    <recommendedName>
        <fullName evidence="4">Pseudouridine synthase</fullName>
        <ecNumber evidence="4">5.4.99.-</ecNumber>
    </recommendedName>
</protein>
<keyword evidence="4" id="KW-0413">Isomerase</keyword>
<dbReference type="EC" id="5.4.99.-" evidence="4"/>
<reference evidence="6 7" key="1">
    <citation type="submission" date="2021-03" db="EMBL/GenBank/DDBJ databases">
        <title>Antimicrobial resistance genes in bacteria isolated from Japanese honey, and their potential for conferring macrolide and lincosamide resistance in the American foulbrood pathogen Paenibacillus larvae.</title>
        <authorList>
            <person name="Okamoto M."/>
            <person name="Kumagai M."/>
            <person name="Kanamori H."/>
            <person name="Takamatsu D."/>
        </authorList>
    </citation>
    <scope>NUCLEOTIDE SEQUENCE [LARGE SCALE GENOMIC DNA]</scope>
    <source>
        <strain evidence="6 7">J41TS12</strain>
    </source>
</reference>
<dbReference type="SUPFAM" id="SSF55120">
    <property type="entry name" value="Pseudouridine synthase"/>
    <property type="match status" value="1"/>
</dbReference>
<organism evidence="6 7">
    <name type="scientific">Paenibacillus antibioticophila</name>
    <dbReference type="NCBI Taxonomy" id="1274374"/>
    <lineage>
        <taxon>Bacteria</taxon>
        <taxon>Bacillati</taxon>
        <taxon>Bacillota</taxon>
        <taxon>Bacilli</taxon>
        <taxon>Bacillales</taxon>
        <taxon>Paenibacillaceae</taxon>
        <taxon>Paenibacillus</taxon>
    </lineage>
</organism>
<proteinExistence type="inferred from homology"/>
<dbReference type="GO" id="GO:0003723">
    <property type="term" value="F:RNA binding"/>
    <property type="evidence" value="ECO:0007669"/>
    <property type="project" value="InterPro"/>
</dbReference>
<dbReference type="InterPro" id="IPR020103">
    <property type="entry name" value="PsdUridine_synth_cat_dom_sf"/>
</dbReference>
<dbReference type="NCBIfam" id="TIGR00005">
    <property type="entry name" value="rluA_subfam"/>
    <property type="match status" value="1"/>
</dbReference>
<dbReference type="GO" id="GO:0000455">
    <property type="term" value="P:enzyme-directed rRNA pseudouridine synthesis"/>
    <property type="evidence" value="ECO:0007669"/>
    <property type="project" value="TreeGrafter"/>
</dbReference>
<dbReference type="GO" id="GO:0009982">
    <property type="term" value="F:pseudouridine synthase activity"/>
    <property type="evidence" value="ECO:0007669"/>
    <property type="project" value="InterPro"/>
</dbReference>
<dbReference type="CDD" id="cd02869">
    <property type="entry name" value="PseudoU_synth_RluA_like"/>
    <property type="match status" value="1"/>
</dbReference>
<dbReference type="PANTHER" id="PTHR21600:SF71">
    <property type="entry name" value="PSEUDOURIDINE SYNTHASE"/>
    <property type="match status" value="1"/>
</dbReference>
<accession>A0A919XY80</accession>
<feature type="domain" description="Pseudouridine synthase RsuA/RluA-like" evidence="5">
    <location>
        <begin position="93"/>
        <end position="242"/>
    </location>
</feature>
<evidence type="ECO:0000256" key="3">
    <source>
        <dbReference type="PIRSR" id="PIRSR606225-1"/>
    </source>
</evidence>